<accession>A0ABP8XA43</accession>
<dbReference type="EC" id="1.15.1.1" evidence="3"/>
<dbReference type="PANTHER" id="PTHR10003">
    <property type="entry name" value="SUPEROXIDE DISMUTASE CU-ZN -RELATED"/>
    <property type="match status" value="1"/>
</dbReference>
<proteinExistence type="inferred from homology"/>
<evidence type="ECO:0000256" key="3">
    <source>
        <dbReference type="RuleBase" id="RU000393"/>
    </source>
</evidence>
<dbReference type="Proteomes" id="UP001501446">
    <property type="component" value="Unassembled WGS sequence"/>
</dbReference>
<dbReference type="PROSITE" id="PS00332">
    <property type="entry name" value="SOD_CU_ZN_2"/>
    <property type="match status" value="1"/>
</dbReference>
<comment type="function">
    <text evidence="2">Destroys radicals which are normally produced within the cells and which are toxic to biological systems. May play a role in favoring mycobacterial survival in phagocytes.</text>
</comment>
<dbReference type="InterPro" id="IPR018152">
    <property type="entry name" value="SOD_Cu/Zn_BS"/>
</dbReference>
<evidence type="ECO:0000313" key="6">
    <source>
        <dbReference type="EMBL" id="GAA4701453.1"/>
    </source>
</evidence>
<comment type="cofactor">
    <cofactor evidence="3">
        <name>Cu cation</name>
        <dbReference type="ChEBI" id="CHEBI:23378"/>
    </cofactor>
    <text evidence="3">Binds 1 copper ion per subunit.</text>
</comment>
<evidence type="ECO:0000256" key="2">
    <source>
        <dbReference type="ARBA" id="ARBA00024900"/>
    </source>
</evidence>
<feature type="domain" description="Superoxide dismutase copper/zinc binding" evidence="5">
    <location>
        <begin position="87"/>
        <end position="235"/>
    </location>
</feature>
<dbReference type="CDD" id="cd00305">
    <property type="entry name" value="Cu-Zn_Superoxide_Dismutase"/>
    <property type="match status" value="1"/>
</dbReference>
<feature type="region of interest" description="Disordered" evidence="4">
    <location>
        <begin position="127"/>
        <end position="157"/>
    </location>
</feature>
<name>A0ABP8XA43_9MICC</name>
<protein>
    <recommendedName>
        <fullName evidence="3">Superoxide dismutase [Cu-Zn]</fullName>
        <ecNumber evidence="3">1.15.1.1</ecNumber>
    </recommendedName>
</protein>
<comment type="catalytic activity">
    <reaction evidence="3">
        <text>2 superoxide + 2 H(+) = H2O2 + O2</text>
        <dbReference type="Rhea" id="RHEA:20696"/>
        <dbReference type="ChEBI" id="CHEBI:15378"/>
        <dbReference type="ChEBI" id="CHEBI:15379"/>
        <dbReference type="ChEBI" id="CHEBI:16240"/>
        <dbReference type="ChEBI" id="CHEBI:18421"/>
        <dbReference type="EC" id="1.15.1.1"/>
    </reaction>
</comment>
<gene>
    <name evidence="6" type="ORF">GCM10025781_19800</name>
</gene>
<keyword evidence="3" id="KW-0186">Copper</keyword>
<dbReference type="EMBL" id="BAABLN010000031">
    <property type="protein sequence ID" value="GAA4701453.1"/>
    <property type="molecule type" value="Genomic_DNA"/>
</dbReference>
<evidence type="ECO:0000256" key="1">
    <source>
        <dbReference type="ARBA" id="ARBA00010457"/>
    </source>
</evidence>
<comment type="cofactor">
    <cofactor evidence="3">
        <name>Zn(2+)</name>
        <dbReference type="ChEBI" id="CHEBI:29105"/>
    </cofactor>
    <text evidence="3">Binds 1 zinc ion per subunit.</text>
</comment>
<keyword evidence="3" id="KW-0862">Zinc</keyword>
<evidence type="ECO:0000313" key="7">
    <source>
        <dbReference type="Proteomes" id="UP001501446"/>
    </source>
</evidence>
<reference evidence="7" key="1">
    <citation type="journal article" date="2019" name="Int. J. Syst. Evol. Microbiol.">
        <title>The Global Catalogue of Microorganisms (GCM) 10K type strain sequencing project: providing services to taxonomists for standard genome sequencing and annotation.</title>
        <authorList>
            <consortium name="The Broad Institute Genomics Platform"/>
            <consortium name="The Broad Institute Genome Sequencing Center for Infectious Disease"/>
            <person name="Wu L."/>
            <person name="Ma J."/>
        </authorList>
    </citation>
    <scope>NUCLEOTIDE SEQUENCE [LARGE SCALE GENOMIC DNA]</scope>
    <source>
        <strain evidence="7">JCM 18958</strain>
    </source>
</reference>
<dbReference type="InterPro" id="IPR001424">
    <property type="entry name" value="SOD_Cu_Zn_dom"/>
</dbReference>
<dbReference type="RefSeq" id="WP_345311394.1">
    <property type="nucleotide sequence ID" value="NZ_BAABLN010000031.1"/>
</dbReference>
<evidence type="ECO:0000259" key="5">
    <source>
        <dbReference type="Pfam" id="PF00080"/>
    </source>
</evidence>
<comment type="similarity">
    <text evidence="1 3">Belongs to the Cu-Zn superoxide dismutase family.</text>
</comment>
<evidence type="ECO:0000256" key="4">
    <source>
        <dbReference type="SAM" id="MobiDB-lite"/>
    </source>
</evidence>
<organism evidence="6 7">
    <name type="scientific">Kocuria gwangalliensis</name>
    <dbReference type="NCBI Taxonomy" id="501592"/>
    <lineage>
        <taxon>Bacteria</taxon>
        <taxon>Bacillati</taxon>
        <taxon>Actinomycetota</taxon>
        <taxon>Actinomycetes</taxon>
        <taxon>Micrococcales</taxon>
        <taxon>Micrococcaceae</taxon>
        <taxon>Kocuria</taxon>
    </lineage>
</organism>
<keyword evidence="7" id="KW-1185">Reference proteome</keyword>
<dbReference type="Gene3D" id="2.60.40.200">
    <property type="entry name" value="Superoxide dismutase, copper/zinc binding domain"/>
    <property type="match status" value="1"/>
</dbReference>
<dbReference type="Pfam" id="PF00080">
    <property type="entry name" value="Sod_Cu"/>
    <property type="match status" value="1"/>
</dbReference>
<keyword evidence="3" id="KW-0560">Oxidoreductase</keyword>
<dbReference type="InterPro" id="IPR024134">
    <property type="entry name" value="SOD_Cu/Zn_/chaperone"/>
</dbReference>
<dbReference type="InterPro" id="IPR036423">
    <property type="entry name" value="SOD-like_Cu/Zn_dom_sf"/>
</dbReference>
<keyword evidence="3" id="KW-0479">Metal-binding</keyword>
<comment type="caution">
    <text evidence="6">The sequence shown here is derived from an EMBL/GenBank/DDBJ whole genome shotgun (WGS) entry which is preliminary data.</text>
</comment>
<dbReference type="SUPFAM" id="SSF49329">
    <property type="entry name" value="Cu,Zn superoxide dismutase-like"/>
    <property type="match status" value="1"/>
</dbReference>
<feature type="region of interest" description="Disordered" evidence="4">
    <location>
        <begin position="1"/>
        <end position="25"/>
    </location>
</feature>
<sequence>MNERDLTSPANTTDPAATSMKKTSRTRTGMAFLGIAGLLTLAACGSDGGGGAAEETGAQETSAAASSASSEPVATTTVQNAEGEDLGTVEFSPAEDDDQAMVVSAELSGLEAGYYGLHVHANGVCEAESSAPDDPSETGAFLSAGGHLGGDDARHPEHAGDLPALLVMESGEAKLTFQTDRLTTENLMDDNGSALMIHSGPDNYANIPERYAATGPDEDTQSTGDAGSRLACGVIE</sequence>